<feature type="region of interest" description="Disordered" evidence="1">
    <location>
        <begin position="86"/>
        <end position="140"/>
    </location>
</feature>
<feature type="compositionally biased region" description="Gly residues" evidence="1">
    <location>
        <begin position="213"/>
        <end position="223"/>
    </location>
</feature>
<feature type="region of interest" description="Disordered" evidence="1">
    <location>
        <begin position="404"/>
        <end position="424"/>
    </location>
</feature>
<organism evidence="2 3">
    <name type="scientific">Pleurodeles waltl</name>
    <name type="common">Iberian ribbed newt</name>
    <dbReference type="NCBI Taxonomy" id="8319"/>
    <lineage>
        <taxon>Eukaryota</taxon>
        <taxon>Metazoa</taxon>
        <taxon>Chordata</taxon>
        <taxon>Craniata</taxon>
        <taxon>Vertebrata</taxon>
        <taxon>Euteleostomi</taxon>
        <taxon>Amphibia</taxon>
        <taxon>Batrachia</taxon>
        <taxon>Caudata</taxon>
        <taxon>Salamandroidea</taxon>
        <taxon>Salamandridae</taxon>
        <taxon>Pleurodelinae</taxon>
        <taxon>Pleurodeles</taxon>
    </lineage>
</organism>
<protein>
    <submittedName>
        <fullName evidence="2">Uncharacterized protein</fullName>
    </submittedName>
</protein>
<name>A0AAV7TLN5_PLEWA</name>
<sequence length="424" mass="43893">MDPRVRQAMQLLKEAGRLDLLVEVGARHERPAHQAASGVAAAVAACSPPRGSGGRRATQVRGLGFGKGQAGKASAPARRVVSARVQRPGPLGARPPASVTKGRAGGVIGSDPPAVFRAGGMASREPRPLGARQAQGGLPKRAGEAKKAGLGALLNRNTPRMPGGASPVYGARSEQVGAEVSRQMGRQGGWEAGGSVQGGRKMEKGIELGGMGVGGGGLQGGQGGEKEGVRWGQKQDSGWGFQWEWSDEEGQEVEEEEGQEVEEDGITLKVRPPLRTYGGVRSGEKGQVLSRSSSSDSVELQRGGVRRGKQRGAGLDDGFLLTDTLDILQGEKSGSEKGDPGEPWAGSEPWEEEKAGPSAAGWIDSQRGGSAVRAKALVQRSQPGLGVAPTRKLGARAWGFDVLSLGTGAGGDRERAHDRGERAG</sequence>
<evidence type="ECO:0000313" key="3">
    <source>
        <dbReference type="Proteomes" id="UP001066276"/>
    </source>
</evidence>
<feature type="compositionally biased region" description="Acidic residues" evidence="1">
    <location>
        <begin position="245"/>
        <end position="265"/>
    </location>
</feature>
<evidence type="ECO:0000256" key="1">
    <source>
        <dbReference type="SAM" id="MobiDB-lite"/>
    </source>
</evidence>
<dbReference type="EMBL" id="JANPWB010000006">
    <property type="protein sequence ID" value="KAJ1177528.1"/>
    <property type="molecule type" value="Genomic_DNA"/>
</dbReference>
<accession>A0AAV7TLN5</accession>
<reference evidence="2" key="1">
    <citation type="journal article" date="2022" name="bioRxiv">
        <title>Sequencing and chromosome-scale assembly of the giantPleurodeles waltlgenome.</title>
        <authorList>
            <person name="Brown T."/>
            <person name="Elewa A."/>
            <person name="Iarovenko S."/>
            <person name="Subramanian E."/>
            <person name="Araus A.J."/>
            <person name="Petzold A."/>
            <person name="Susuki M."/>
            <person name="Suzuki K.-i.T."/>
            <person name="Hayashi T."/>
            <person name="Toyoda A."/>
            <person name="Oliveira C."/>
            <person name="Osipova E."/>
            <person name="Leigh N.D."/>
            <person name="Simon A."/>
            <person name="Yun M.H."/>
        </authorList>
    </citation>
    <scope>NUCLEOTIDE SEQUENCE</scope>
    <source>
        <strain evidence="2">20211129_DDA</strain>
        <tissue evidence="2">Liver</tissue>
    </source>
</reference>
<feature type="region of interest" description="Disordered" evidence="1">
    <location>
        <begin position="330"/>
        <end position="367"/>
    </location>
</feature>
<feature type="region of interest" description="Disordered" evidence="1">
    <location>
        <begin position="213"/>
        <end position="317"/>
    </location>
</feature>
<proteinExistence type="predicted"/>
<dbReference type="AlphaFoldDB" id="A0AAV7TLN5"/>
<evidence type="ECO:0000313" key="2">
    <source>
        <dbReference type="EMBL" id="KAJ1177528.1"/>
    </source>
</evidence>
<feature type="compositionally biased region" description="Basic and acidic residues" evidence="1">
    <location>
        <begin position="411"/>
        <end position="424"/>
    </location>
</feature>
<keyword evidence="3" id="KW-1185">Reference proteome</keyword>
<gene>
    <name evidence="2" type="ORF">NDU88_002783</name>
</gene>
<dbReference type="Proteomes" id="UP001066276">
    <property type="component" value="Chromosome 3_2"/>
</dbReference>
<comment type="caution">
    <text evidence="2">The sequence shown here is derived from an EMBL/GenBank/DDBJ whole genome shotgun (WGS) entry which is preliminary data.</text>
</comment>